<keyword evidence="4" id="KW-0677">Repeat</keyword>
<dbReference type="SUPFAM" id="SSF56024">
    <property type="entry name" value="Phospholipase D/nuclease"/>
    <property type="match status" value="2"/>
</dbReference>
<dbReference type="SMART" id="SM00155">
    <property type="entry name" value="PLDc"/>
    <property type="match status" value="2"/>
</dbReference>
<comment type="similarity">
    <text evidence="1">Belongs to the CDP-alcohol phosphatidyltransferase class-II family.</text>
</comment>
<dbReference type="PROSITE" id="PS50035">
    <property type="entry name" value="PLD"/>
    <property type="match status" value="1"/>
</dbReference>
<dbReference type="PANTHER" id="PTHR12586">
    <property type="entry name" value="CDP-DIACYLGLYCEROL--SERINE O-PHOSPHATIDYLTRANSFERASE"/>
    <property type="match status" value="1"/>
</dbReference>
<evidence type="ECO:0000313" key="10">
    <source>
        <dbReference type="Proteomes" id="UP001271890"/>
    </source>
</evidence>
<keyword evidence="5" id="KW-0443">Lipid metabolism</keyword>
<dbReference type="CDD" id="cd09136">
    <property type="entry name" value="PLDc_PSS_G_neg_2"/>
    <property type="match status" value="1"/>
</dbReference>
<sequence>MLSKFKQAKHQQHLAQLPKLPQSVAGIETLYQSKVFYSTLLERIASAQKHIYIAALYLEHDDAGRDILTALYAAKQKRPELDIKIFVDWHRAQRGRIGAKAAATNADWYCSMAESYPDVAIPVMGVPVNTREALGVLHLKGFIFDDTVIYSGASINDVYLHRHEKYRYDRYHLLNNAKLATVMKQFIDENILASEAVSNLAQHNRPRSLEIKNLIRQFRSSLRSSEYRFKNQASNEELAVIPLIGLGKKNLLNKTICDLMACTENKLVICTPYFNLPAVLVRSISRLLRQGKQVEIIIGDKTANDFYIPPEEPFKIIAALPYLYEINLRRFTSRLQKFIDSQQLTIRLWKDQDNTYHLKGVWIDDKWQLITGNNLNPRAWGLDLENAILIHDPQHEMQEQRRMELEHIRTYTKVINNYQELESIQFYPVKVRKLIRRLRRIRVDRLINRIL</sequence>
<evidence type="ECO:0000256" key="1">
    <source>
        <dbReference type="ARBA" id="ARBA00010682"/>
    </source>
</evidence>
<dbReference type="CDD" id="cd09134">
    <property type="entry name" value="PLDc_PSS_G_neg_1"/>
    <property type="match status" value="1"/>
</dbReference>
<evidence type="ECO:0000256" key="2">
    <source>
        <dbReference type="ARBA" id="ARBA00022516"/>
    </source>
</evidence>
<keyword evidence="2" id="KW-0444">Lipid biosynthesis</keyword>
<dbReference type="Pfam" id="PF00614">
    <property type="entry name" value="PLDc"/>
    <property type="match status" value="1"/>
</dbReference>
<dbReference type="Pfam" id="PF13091">
    <property type="entry name" value="PLDc_2"/>
    <property type="match status" value="1"/>
</dbReference>
<dbReference type="PANTHER" id="PTHR12586:SF1">
    <property type="entry name" value="CDP-DIACYLGLYCEROL--GLYCEROL-3-PHOSPHATE 3-PHOSPHATIDYLTRANSFERASE, MITOCHONDRIAL"/>
    <property type="match status" value="1"/>
</dbReference>
<dbReference type="EC" id="2.7.8.8" evidence="9"/>
<dbReference type="InterPro" id="IPR025202">
    <property type="entry name" value="PLD-like_dom"/>
</dbReference>
<keyword evidence="10" id="KW-1185">Reference proteome</keyword>
<feature type="domain" description="PLD phosphodiesterase" evidence="8">
    <location>
        <begin position="352"/>
        <end position="379"/>
    </location>
</feature>
<dbReference type="InterPro" id="IPR001736">
    <property type="entry name" value="PLipase_D/transphosphatidylase"/>
</dbReference>
<reference evidence="10" key="1">
    <citation type="journal article" date="2024" name="Toxins">
        <title>Genome Sequence Analysis of Native Xenorhabdus Strains Isolated from Entomopathogenic Nematodes in Argentina.</title>
        <authorList>
            <person name="Palma L."/>
            <person name="Frizzo L."/>
            <person name="Kaiser S."/>
            <person name="Berry C."/>
            <person name="Caballero P."/>
            <person name="Bode H.B."/>
            <person name="Del Valle E.E."/>
        </authorList>
    </citation>
    <scope>NUCLEOTIDE SEQUENCE [LARGE SCALE GENOMIC DNA]</scope>
    <source>
        <strain evidence="10">12</strain>
    </source>
</reference>
<evidence type="ECO:0000256" key="3">
    <source>
        <dbReference type="ARBA" id="ARBA00022679"/>
    </source>
</evidence>
<organism evidence="9 10">
    <name type="scientific">Xenorhabdus santafensis</name>
    <dbReference type="NCBI Taxonomy" id="2582833"/>
    <lineage>
        <taxon>Bacteria</taxon>
        <taxon>Pseudomonadati</taxon>
        <taxon>Pseudomonadota</taxon>
        <taxon>Gammaproteobacteria</taxon>
        <taxon>Enterobacterales</taxon>
        <taxon>Morganellaceae</taxon>
        <taxon>Xenorhabdus</taxon>
    </lineage>
</organism>
<evidence type="ECO:0000256" key="6">
    <source>
        <dbReference type="ARBA" id="ARBA00023209"/>
    </source>
</evidence>
<protein>
    <submittedName>
        <fullName evidence="9">CDP-diacylglycerol--serine O-phosphatidyltransferase</fullName>
        <ecNumber evidence="9">2.7.8.8</ecNumber>
    </submittedName>
</protein>
<evidence type="ECO:0000259" key="8">
    <source>
        <dbReference type="PROSITE" id="PS50035"/>
    </source>
</evidence>
<evidence type="ECO:0000256" key="5">
    <source>
        <dbReference type="ARBA" id="ARBA00023098"/>
    </source>
</evidence>
<dbReference type="Proteomes" id="UP001271890">
    <property type="component" value="Unassembled WGS sequence"/>
</dbReference>
<dbReference type="PIRSF" id="PIRSF000850">
    <property type="entry name" value="Phospholipase_D_PSS"/>
    <property type="match status" value="1"/>
</dbReference>
<gene>
    <name evidence="9" type="primary">pssA</name>
    <name evidence="9" type="ORF">FE392_13695</name>
</gene>
<accession>A0ABU4SC35</accession>
<dbReference type="Gene3D" id="3.30.870.10">
    <property type="entry name" value="Endonuclease Chain A"/>
    <property type="match status" value="2"/>
</dbReference>
<keyword evidence="3 9" id="KW-0808">Transferase</keyword>
<evidence type="ECO:0000256" key="4">
    <source>
        <dbReference type="ARBA" id="ARBA00022737"/>
    </source>
</evidence>
<evidence type="ECO:0000256" key="7">
    <source>
        <dbReference type="ARBA" id="ARBA00023264"/>
    </source>
</evidence>
<comment type="caution">
    <text evidence="9">The sequence shown here is derived from an EMBL/GenBank/DDBJ whole genome shotgun (WGS) entry which is preliminary data.</text>
</comment>
<evidence type="ECO:0000313" key="9">
    <source>
        <dbReference type="EMBL" id="MDX7988371.1"/>
    </source>
</evidence>
<dbReference type="NCBIfam" id="NF006946">
    <property type="entry name" value="PRK09428.1"/>
    <property type="match status" value="1"/>
</dbReference>
<dbReference type="EMBL" id="VCDN01000050">
    <property type="protein sequence ID" value="MDX7988371.1"/>
    <property type="molecule type" value="Genomic_DNA"/>
</dbReference>
<proteinExistence type="inferred from homology"/>
<dbReference type="InterPro" id="IPR016270">
    <property type="entry name" value="PGS1"/>
</dbReference>
<dbReference type="RefSeq" id="WP_319930776.1">
    <property type="nucleotide sequence ID" value="NZ_VCDN01000050.1"/>
</dbReference>
<keyword evidence="6" id="KW-0594">Phospholipid biosynthesis</keyword>
<dbReference type="GO" id="GO:0003882">
    <property type="term" value="F:CDP-diacylglycerol-serine O-phosphatidyltransferase activity"/>
    <property type="evidence" value="ECO:0007669"/>
    <property type="project" value="UniProtKB-EC"/>
</dbReference>
<keyword evidence="7" id="KW-1208">Phospholipid metabolism</keyword>
<name>A0ABU4SC35_9GAMM</name>